<evidence type="ECO:0000313" key="4">
    <source>
        <dbReference type="Proteomes" id="UP000030185"/>
    </source>
</evidence>
<evidence type="ECO:0000256" key="1">
    <source>
        <dbReference type="ARBA" id="ARBA00022729"/>
    </source>
</evidence>
<dbReference type="SUPFAM" id="SSF89392">
    <property type="entry name" value="Prokaryotic lipoproteins and lipoprotein localization factors"/>
    <property type="match status" value="1"/>
</dbReference>
<name>A0A098L8H4_9BACT</name>
<dbReference type="CDD" id="cd16325">
    <property type="entry name" value="LolA"/>
    <property type="match status" value="1"/>
</dbReference>
<organism evidence="3 4">
    <name type="scientific">Sporocytophaga myxococcoides</name>
    <dbReference type="NCBI Taxonomy" id="153721"/>
    <lineage>
        <taxon>Bacteria</taxon>
        <taxon>Pseudomonadati</taxon>
        <taxon>Bacteroidota</taxon>
        <taxon>Cytophagia</taxon>
        <taxon>Cytophagales</taxon>
        <taxon>Cytophagaceae</taxon>
        <taxon>Sporocytophaga</taxon>
    </lineage>
</organism>
<proteinExistence type="predicted"/>
<dbReference type="EMBL" id="BBLT01000001">
    <property type="protein sequence ID" value="GAL83041.1"/>
    <property type="molecule type" value="Genomic_DNA"/>
</dbReference>
<sequence length="214" mass="24703">MKKISLGLLAICLSFRALYAQQDPKAAATLDAVSKKYQQIKSFKAKFTYSLESPTAGINETSEGEIIVQGPKFNLKLSGQEIINNGTTVWTYLKESNEVNITNYEPGEEDVTPSRIYSIYKKGYKYAFLEEKQEGGKVYEVIDLIPEDKNNQFFKVRLEINKKDKTIKSWKIFEKNGNRYLYTVKSFFPDFKVDESLFSFDKSKYKNVEVVDLR</sequence>
<keyword evidence="1 2" id="KW-0732">Signal</keyword>
<dbReference type="Proteomes" id="UP000030185">
    <property type="component" value="Unassembled WGS sequence"/>
</dbReference>
<dbReference type="Gene3D" id="2.50.20.10">
    <property type="entry name" value="Lipoprotein localisation LolA/LolB/LppX"/>
    <property type="match status" value="1"/>
</dbReference>
<evidence type="ECO:0000313" key="3">
    <source>
        <dbReference type="EMBL" id="GAL83041.1"/>
    </source>
</evidence>
<dbReference type="PANTHER" id="PTHR35869">
    <property type="entry name" value="OUTER-MEMBRANE LIPOPROTEIN CARRIER PROTEIN"/>
    <property type="match status" value="1"/>
</dbReference>
<gene>
    <name evidence="3" type="ORF">MYP_267</name>
</gene>
<dbReference type="STRING" id="153721.MYP_267"/>
<dbReference type="eggNOG" id="COG2834">
    <property type="taxonomic scope" value="Bacteria"/>
</dbReference>
<accession>A0A098L8H4</accession>
<keyword evidence="4" id="KW-1185">Reference proteome</keyword>
<reference evidence="3 4" key="1">
    <citation type="submission" date="2014-09" db="EMBL/GenBank/DDBJ databases">
        <title>Sporocytophaga myxococcoides PG-01 genome sequencing.</title>
        <authorList>
            <person name="Liu L."/>
            <person name="Gao P.J."/>
            <person name="Chen G.J."/>
            <person name="Wang L.S."/>
        </authorList>
    </citation>
    <scope>NUCLEOTIDE SEQUENCE [LARGE SCALE GENOMIC DNA]</scope>
    <source>
        <strain evidence="3 4">PG-01</strain>
    </source>
</reference>
<protein>
    <submittedName>
        <fullName evidence="3">Gliding motility-like protein</fullName>
    </submittedName>
</protein>
<dbReference type="PANTHER" id="PTHR35869:SF1">
    <property type="entry name" value="OUTER-MEMBRANE LIPOPROTEIN CARRIER PROTEIN"/>
    <property type="match status" value="1"/>
</dbReference>
<dbReference type="OrthoDB" id="9810685at2"/>
<feature type="chain" id="PRO_5001944777" evidence="2">
    <location>
        <begin position="20"/>
        <end position="214"/>
    </location>
</feature>
<dbReference type="InterPro" id="IPR004564">
    <property type="entry name" value="OM_lipoprot_carrier_LolA-like"/>
</dbReference>
<feature type="signal peptide" evidence="2">
    <location>
        <begin position="1"/>
        <end position="19"/>
    </location>
</feature>
<dbReference type="RefSeq" id="WP_045457375.1">
    <property type="nucleotide sequence ID" value="NZ_BBLT01000001.1"/>
</dbReference>
<dbReference type="Pfam" id="PF03548">
    <property type="entry name" value="LolA"/>
    <property type="match status" value="1"/>
</dbReference>
<comment type="caution">
    <text evidence="3">The sequence shown here is derived from an EMBL/GenBank/DDBJ whole genome shotgun (WGS) entry which is preliminary data.</text>
</comment>
<evidence type="ECO:0000256" key="2">
    <source>
        <dbReference type="SAM" id="SignalP"/>
    </source>
</evidence>
<dbReference type="InterPro" id="IPR029046">
    <property type="entry name" value="LolA/LolB/LppX"/>
</dbReference>
<dbReference type="AlphaFoldDB" id="A0A098L8H4"/>